<keyword evidence="5" id="KW-0698">rRNA processing</keyword>
<dbReference type="InterPro" id="IPR054728">
    <property type="entry name" value="RsmB-like_ferredoxin"/>
</dbReference>
<dbReference type="InterPro" id="IPR004573">
    <property type="entry name" value="rRNA_ssu_MeTfrase_B"/>
</dbReference>
<dbReference type="NCBIfam" id="TIGR00446">
    <property type="entry name" value="nop2p"/>
    <property type="match status" value="1"/>
</dbReference>
<dbReference type="InterPro" id="IPR023267">
    <property type="entry name" value="RCMT"/>
</dbReference>
<keyword evidence="8 13" id="KW-0949">S-adenosyl-L-methionine</keyword>
<name>A0A841KUA6_9FIRM</name>
<dbReference type="InterPro" id="IPR006027">
    <property type="entry name" value="NusB_RsmB_TIM44"/>
</dbReference>
<feature type="active site" description="Nucleophile" evidence="13">
    <location>
        <position position="381"/>
    </location>
</feature>
<dbReference type="InterPro" id="IPR029063">
    <property type="entry name" value="SAM-dependent_MTases_sf"/>
</dbReference>
<dbReference type="InterPro" id="IPR011023">
    <property type="entry name" value="Nop2p"/>
</dbReference>
<proteinExistence type="inferred from homology"/>
<comment type="function">
    <text evidence="1">Specifically methylates the cytosine at position 967 (m5C967) of 16S rRNA.</text>
</comment>
<dbReference type="Pfam" id="PF01189">
    <property type="entry name" value="Methyltr_RsmB-F"/>
    <property type="match status" value="1"/>
</dbReference>
<accession>A0A841KUA6</accession>
<feature type="binding site" evidence="13">
    <location>
        <position position="283"/>
    </location>
    <ligand>
        <name>S-adenosyl-L-methionine</name>
        <dbReference type="ChEBI" id="CHEBI:59789"/>
    </ligand>
</feature>
<dbReference type="EC" id="2.1.1.176" evidence="3"/>
<dbReference type="NCBIfam" id="NF011494">
    <property type="entry name" value="PRK14902.1"/>
    <property type="match status" value="1"/>
</dbReference>
<evidence type="ECO:0000259" key="14">
    <source>
        <dbReference type="PROSITE" id="PS51686"/>
    </source>
</evidence>
<dbReference type="FunFam" id="3.30.70.1170:FF:000003">
    <property type="entry name" value="16S rRNA (Cytosine(967)-C(5))-methyltransferase RsmB"/>
    <property type="match status" value="1"/>
</dbReference>
<dbReference type="GO" id="GO:0003723">
    <property type="term" value="F:RNA binding"/>
    <property type="evidence" value="ECO:0007669"/>
    <property type="project" value="UniProtKB-UniRule"/>
</dbReference>
<feature type="binding site" evidence="13">
    <location>
        <position position="328"/>
    </location>
    <ligand>
        <name>S-adenosyl-L-methionine</name>
        <dbReference type="ChEBI" id="CHEBI:59789"/>
    </ligand>
</feature>
<dbReference type="Gene3D" id="3.40.50.150">
    <property type="entry name" value="Vaccinia Virus protein VP39"/>
    <property type="match status" value="1"/>
</dbReference>
<comment type="caution">
    <text evidence="15">The sequence shown here is derived from an EMBL/GenBank/DDBJ whole genome shotgun (WGS) entry which is preliminary data.</text>
</comment>
<evidence type="ECO:0000256" key="9">
    <source>
        <dbReference type="ARBA" id="ARBA00022884"/>
    </source>
</evidence>
<evidence type="ECO:0000313" key="15">
    <source>
        <dbReference type="EMBL" id="MBB6216953.1"/>
    </source>
</evidence>
<feature type="binding site" evidence="13">
    <location>
        <begin position="259"/>
        <end position="265"/>
    </location>
    <ligand>
        <name>S-adenosyl-L-methionine</name>
        <dbReference type="ChEBI" id="CHEBI:59789"/>
    </ligand>
</feature>
<dbReference type="EMBL" id="JACHEN010000019">
    <property type="protein sequence ID" value="MBB6216953.1"/>
    <property type="molecule type" value="Genomic_DNA"/>
</dbReference>
<dbReference type="FunFam" id="3.40.50.150:FF:000022">
    <property type="entry name" value="Ribosomal RNA small subunit methyltransferase B"/>
    <property type="match status" value="1"/>
</dbReference>
<evidence type="ECO:0000256" key="7">
    <source>
        <dbReference type="ARBA" id="ARBA00022679"/>
    </source>
</evidence>
<comment type="catalytic activity">
    <reaction evidence="12">
        <text>cytidine(967) in 16S rRNA + S-adenosyl-L-methionine = 5-methylcytidine(967) in 16S rRNA + S-adenosyl-L-homocysteine + H(+)</text>
        <dbReference type="Rhea" id="RHEA:42748"/>
        <dbReference type="Rhea" id="RHEA-COMP:10219"/>
        <dbReference type="Rhea" id="RHEA-COMP:10220"/>
        <dbReference type="ChEBI" id="CHEBI:15378"/>
        <dbReference type="ChEBI" id="CHEBI:57856"/>
        <dbReference type="ChEBI" id="CHEBI:59789"/>
        <dbReference type="ChEBI" id="CHEBI:74483"/>
        <dbReference type="ChEBI" id="CHEBI:82748"/>
        <dbReference type="EC" id="2.1.1.176"/>
    </reaction>
</comment>
<protein>
    <recommendedName>
        <fullName evidence="3">16S rRNA (cytosine(967)-C(5))-methyltransferase</fullName>
        <ecNumber evidence="3">2.1.1.176</ecNumber>
    </recommendedName>
    <alternativeName>
        <fullName evidence="10">16S rRNA m5C967 methyltransferase</fullName>
    </alternativeName>
    <alternativeName>
        <fullName evidence="11">rRNA (cytosine-C(5)-)-methyltransferase RsmB</fullName>
    </alternativeName>
</protein>
<evidence type="ECO:0000313" key="16">
    <source>
        <dbReference type="Proteomes" id="UP000579281"/>
    </source>
</evidence>
<dbReference type="InterPro" id="IPR049560">
    <property type="entry name" value="MeTrfase_RsmB-F_NOP2_cat"/>
</dbReference>
<dbReference type="FunFam" id="1.10.940.10:FF:000006">
    <property type="entry name" value="16S rRNA (Cytosine(967)-C(5))-methyltransferase RsmB"/>
    <property type="match status" value="1"/>
</dbReference>
<dbReference type="SUPFAM" id="SSF48013">
    <property type="entry name" value="NusB-like"/>
    <property type="match status" value="1"/>
</dbReference>
<dbReference type="RefSeq" id="WP_184311473.1">
    <property type="nucleotide sequence ID" value="NZ_JACHEN010000019.1"/>
</dbReference>
<keyword evidence="4" id="KW-0963">Cytoplasm</keyword>
<evidence type="ECO:0000256" key="5">
    <source>
        <dbReference type="ARBA" id="ARBA00022552"/>
    </source>
</evidence>
<comment type="caution">
    <text evidence="13">Lacks conserved residue(s) required for the propagation of feature annotation.</text>
</comment>
<keyword evidence="7 13" id="KW-0808">Transferase</keyword>
<evidence type="ECO:0000256" key="3">
    <source>
        <dbReference type="ARBA" id="ARBA00012140"/>
    </source>
</evidence>
<evidence type="ECO:0000256" key="2">
    <source>
        <dbReference type="ARBA" id="ARBA00004496"/>
    </source>
</evidence>
<dbReference type="Pfam" id="PF22458">
    <property type="entry name" value="RsmF-B_ferredox"/>
    <property type="match status" value="1"/>
</dbReference>
<organism evidence="15 16">
    <name type="scientific">Anaerosolibacter carboniphilus</name>
    <dbReference type="NCBI Taxonomy" id="1417629"/>
    <lineage>
        <taxon>Bacteria</taxon>
        <taxon>Bacillati</taxon>
        <taxon>Bacillota</taxon>
        <taxon>Clostridia</taxon>
        <taxon>Peptostreptococcales</taxon>
        <taxon>Thermotaleaceae</taxon>
        <taxon>Anaerosolibacter</taxon>
    </lineage>
</organism>
<feature type="domain" description="SAM-dependent MTase RsmB/NOP-type" evidence="14">
    <location>
        <begin position="169"/>
        <end position="442"/>
    </location>
</feature>
<dbReference type="NCBIfam" id="TIGR00563">
    <property type="entry name" value="rsmB"/>
    <property type="match status" value="1"/>
</dbReference>
<sequence length="445" mass="51239">MNARKIALDILTDIDRNNAYSNIALNKHLRGKALDGRDQRFITELVYGTVENKIYLDYIIGQLSKTKIDKIHPSVMSILRLGLYQIIYLDKIPPSAAVDESVKLTKKVQMKASGFVNGLLRNYLRNRENIRIPNYNENPVAFLSVTYSHPEWLVEKWMKEFGAEFTEKLLQGNNAKPTLTARVNTLKIEKERLMDYLRTNHIEVTEGKYVEEAIKFENMYGLEELEAFQKGYFQIQDESSMLVAHVLDPKPQEVVMDVCAAPGGKTTHIAQLMENRGTIIARDIHEHKLKLIDNTAKRLGITIIKTQCYNAKEIDETMIDKAHRVLVDAPCSGLGIIRRKPEIKYNKKPDDLKKITDLQLEILENASKYVIENGYLVYSTCTITNEENIGVIERFLSRNQSFVMVDVNPLLPESLRGQEKYLQLYPHIDDMDGFFICRLQKRTRP</sequence>
<dbReference type="PANTHER" id="PTHR22807">
    <property type="entry name" value="NOP2 YEAST -RELATED NOL1/NOP2/FMU SUN DOMAIN-CONTAINING"/>
    <property type="match status" value="1"/>
</dbReference>
<dbReference type="Pfam" id="PF01029">
    <property type="entry name" value="NusB"/>
    <property type="match status" value="1"/>
</dbReference>
<evidence type="ECO:0000256" key="10">
    <source>
        <dbReference type="ARBA" id="ARBA00030399"/>
    </source>
</evidence>
<dbReference type="InterPro" id="IPR001678">
    <property type="entry name" value="MeTrfase_RsmB-F_NOP2_dom"/>
</dbReference>
<dbReference type="GO" id="GO:0008649">
    <property type="term" value="F:rRNA methyltransferase activity"/>
    <property type="evidence" value="ECO:0007669"/>
    <property type="project" value="InterPro"/>
</dbReference>
<dbReference type="SUPFAM" id="SSF53335">
    <property type="entry name" value="S-adenosyl-L-methionine-dependent methyltransferases"/>
    <property type="match status" value="1"/>
</dbReference>
<evidence type="ECO:0000256" key="1">
    <source>
        <dbReference type="ARBA" id="ARBA00002724"/>
    </source>
</evidence>
<dbReference type="Gene3D" id="3.30.70.1170">
    <property type="entry name" value="Sun protein, domain 3"/>
    <property type="match status" value="1"/>
</dbReference>
<evidence type="ECO:0000256" key="13">
    <source>
        <dbReference type="PROSITE-ProRule" id="PRU01023"/>
    </source>
</evidence>
<dbReference type="Gene3D" id="1.10.940.10">
    <property type="entry name" value="NusB-like"/>
    <property type="match status" value="1"/>
</dbReference>
<dbReference type="AlphaFoldDB" id="A0A841KUA6"/>
<dbReference type="GO" id="GO:0006355">
    <property type="term" value="P:regulation of DNA-templated transcription"/>
    <property type="evidence" value="ECO:0007669"/>
    <property type="project" value="InterPro"/>
</dbReference>
<dbReference type="InterPro" id="IPR035926">
    <property type="entry name" value="NusB-like_sf"/>
</dbReference>
<reference evidence="15 16" key="1">
    <citation type="submission" date="2020-08" db="EMBL/GenBank/DDBJ databases">
        <title>Genomic Encyclopedia of Type Strains, Phase IV (KMG-IV): sequencing the most valuable type-strain genomes for metagenomic binning, comparative biology and taxonomic classification.</title>
        <authorList>
            <person name="Goeker M."/>
        </authorList>
    </citation>
    <scope>NUCLEOTIDE SEQUENCE [LARGE SCALE GENOMIC DNA]</scope>
    <source>
        <strain evidence="15 16">DSM 103526</strain>
    </source>
</reference>
<dbReference type="PRINTS" id="PR02008">
    <property type="entry name" value="RCMTFAMILY"/>
</dbReference>
<gene>
    <name evidence="15" type="ORF">HNQ80_003058</name>
</gene>
<comment type="subcellular location">
    <subcellularLocation>
        <location evidence="2">Cytoplasm</location>
    </subcellularLocation>
</comment>
<dbReference type="Proteomes" id="UP000579281">
    <property type="component" value="Unassembled WGS sequence"/>
</dbReference>
<comment type="similarity">
    <text evidence="13">Belongs to the class I-like SAM-binding methyltransferase superfamily. RsmB/NOP family.</text>
</comment>
<evidence type="ECO:0000256" key="8">
    <source>
        <dbReference type="ARBA" id="ARBA00022691"/>
    </source>
</evidence>
<dbReference type="GO" id="GO:0005737">
    <property type="term" value="C:cytoplasm"/>
    <property type="evidence" value="ECO:0007669"/>
    <property type="project" value="UniProtKB-SubCell"/>
</dbReference>
<evidence type="ECO:0000256" key="12">
    <source>
        <dbReference type="ARBA" id="ARBA00047283"/>
    </source>
</evidence>
<keyword evidence="9 13" id="KW-0694">RNA-binding</keyword>
<dbReference type="PANTHER" id="PTHR22807:SF53">
    <property type="entry name" value="RIBOSOMAL RNA SMALL SUBUNIT METHYLTRANSFERASE B-RELATED"/>
    <property type="match status" value="1"/>
</dbReference>
<keyword evidence="16" id="KW-1185">Reference proteome</keyword>
<evidence type="ECO:0000256" key="11">
    <source>
        <dbReference type="ARBA" id="ARBA00031088"/>
    </source>
</evidence>
<keyword evidence="6 13" id="KW-0489">Methyltransferase</keyword>
<dbReference type="PROSITE" id="PS51686">
    <property type="entry name" value="SAM_MT_RSMB_NOP"/>
    <property type="match status" value="1"/>
</dbReference>
<evidence type="ECO:0000256" key="6">
    <source>
        <dbReference type="ARBA" id="ARBA00022603"/>
    </source>
</evidence>
<evidence type="ECO:0000256" key="4">
    <source>
        <dbReference type="ARBA" id="ARBA00022490"/>
    </source>
</evidence>